<accession>A0A5B8J2T1</accession>
<feature type="transmembrane region" description="Helical" evidence="1">
    <location>
        <begin position="121"/>
        <end position="139"/>
    </location>
</feature>
<keyword evidence="1" id="KW-0812">Transmembrane</keyword>
<feature type="transmembrane region" description="Helical" evidence="1">
    <location>
        <begin position="89"/>
        <end position="106"/>
    </location>
</feature>
<dbReference type="RefSeq" id="WP_146478828.1">
    <property type="nucleotide sequence ID" value="NZ_CP042266.1"/>
</dbReference>
<dbReference type="Pfam" id="PF17197">
    <property type="entry name" value="DUF5134"/>
    <property type="match status" value="1"/>
</dbReference>
<protein>
    <submittedName>
        <fullName evidence="2">DUF5134 domain-containing protein</fullName>
    </submittedName>
</protein>
<keyword evidence="3" id="KW-1185">Reference proteome</keyword>
<feature type="transmembrane region" description="Helical" evidence="1">
    <location>
        <begin position="61"/>
        <end position="82"/>
    </location>
</feature>
<dbReference type="Proteomes" id="UP000320580">
    <property type="component" value="Chromosome"/>
</dbReference>
<organism evidence="2 3">
    <name type="scientific">Streptomyces qinzhouensis</name>
    <dbReference type="NCBI Taxonomy" id="2599401"/>
    <lineage>
        <taxon>Bacteria</taxon>
        <taxon>Bacillati</taxon>
        <taxon>Actinomycetota</taxon>
        <taxon>Actinomycetes</taxon>
        <taxon>Kitasatosporales</taxon>
        <taxon>Streptomycetaceae</taxon>
        <taxon>Streptomyces</taxon>
    </lineage>
</organism>
<evidence type="ECO:0000256" key="1">
    <source>
        <dbReference type="SAM" id="Phobius"/>
    </source>
</evidence>
<feature type="transmembrane region" description="Helical" evidence="1">
    <location>
        <begin position="6"/>
        <end position="24"/>
    </location>
</feature>
<dbReference type="AlphaFoldDB" id="A0A5B8J2T1"/>
<name>A0A5B8J2T1_9ACTN</name>
<proteinExistence type="predicted"/>
<evidence type="ECO:0000313" key="2">
    <source>
        <dbReference type="EMBL" id="QDY75517.1"/>
    </source>
</evidence>
<dbReference type="EMBL" id="CP042266">
    <property type="protein sequence ID" value="QDY75517.1"/>
    <property type="molecule type" value="Genomic_DNA"/>
</dbReference>
<sequence>MHGPALSGWLLAALSAATGAYCLARMRSCSGGVRRAAGGEALMGFGMAAMAVPAAALDPPLWAWTAGAGVFGGAALLSLAAARHGGHHLHHAVGSLAMVYMAVLMADPSGGGHSGHAPSPSGIPLLTGALFAYYAVYVLRSGTRLAPSGGAGPGPASGPTPELVPACRLVMGLGMLAMLLAL</sequence>
<gene>
    <name evidence="2" type="ORF">FQU76_02190</name>
</gene>
<evidence type="ECO:0000313" key="3">
    <source>
        <dbReference type="Proteomes" id="UP000320580"/>
    </source>
</evidence>
<dbReference type="KEGG" id="sqz:FQU76_02190"/>
<dbReference type="InterPro" id="IPR033458">
    <property type="entry name" value="DUF5134"/>
</dbReference>
<keyword evidence="1" id="KW-1133">Transmembrane helix</keyword>
<feature type="transmembrane region" description="Helical" evidence="1">
    <location>
        <begin position="36"/>
        <end position="55"/>
    </location>
</feature>
<keyword evidence="1" id="KW-0472">Membrane</keyword>
<reference evidence="2 3" key="1">
    <citation type="submission" date="2019-07" db="EMBL/GenBank/DDBJ databases">
        <authorList>
            <person name="Zhu P."/>
        </authorList>
    </citation>
    <scope>NUCLEOTIDE SEQUENCE [LARGE SCALE GENOMIC DNA]</scope>
    <source>
        <strain evidence="2 3">SSL-25</strain>
    </source>
</reference>